<accession>A0A423UAB4</accession>
<evidence type="ECO:0000313" key="3">
    <source>
        <dbReference type="Proteomes" id="UP000283509"/>
    </source>
</evidence>
<feature type="signal peptide" evidence="1">
    <location>
        <begin position="1"/>
        <end position="15"/>
    </location>
</feature>
<keyword evidence="1" id="KW-0732">Signal</keyword>
<dbReference type="AlphaFoldDB" id="A0A423UAB4"/>
<gene>
    <name evidence="2" type="ORF">C7M84_010022</name>
</gene>
<reference evidence="2 3" key="2">
    <citation type="submission" date="2019-01" db="EMBL/GenBank/DDBJ databases">
        <title>The decoding of complex shrimp genome reveals the adaptation for benthos swimmer, frequently molting mechanism and breeding impact on genome.</title>
        <authorList>
            <person name="Sun Y."/>
            <person name="Gao Y."/>
            <person name="Yu Y."/>
        </authorList>
    </citation>
    <scope>NUCLEOTIDE SEQUENCE [LARGE SCALE GENOMIC DNA]</scope>
    <source>
        <tissue evidence="2">Muscle</tissue>
    </source>
</reference>
<keyword evidence="3" id="KW-1185">Reference proteome</keyword>
<feature type="chain" id="PRO_5019125007" evidence="1">
    <location>
        <begin position="16"/>
        <end position="438"/>
    </location>
</feature>
<sequence>MFCLQFLPLLYPTLLQVWLHEQGYLVCPPHHPANSLRRRTSLAVLLVSLRFVSSHTGLPPCDVDSLASPMSSSCTTRLCSSAHDRCPCHAQCMVEDSFSPDSYPTCLVWATAFCRASESLERHVHPPLRWAAQALCLDPSAAPPMDHRAVSSTHDNQDLLPPSLPAVPSIGSPPIIPAFSFLGPYPTGWYPIPAMWRIISIEDSLVAFQKIATSSDVPHWERVLGVEVGESETGRGSTCPFLRPACMAPPSAASPSSRETRSLDQGCCFGESIPHGPTLHLGDPPSSSSFQEWLINRAARSSGPVPSISPISCFTFVWEEDSGHHMFACFLSAPKATKNDFPPPFRPPSSSAIGTNSTAQILFTLYPVAPILQLQTEYHILCRSAIRYQSRQRQRDQPRGTQKQDSLFHFQRTSFINYCFPCSSMFKLPFYKYRPLTP</sequence>
<organism evidence="2 3">
    <name type="scientific">Penaeus vannamei</name>
    <name type="common">Whiteleg shrimp</name>
    <name type="synonym">Litopenaeus vannamei</name>
    <dbReference type="NCBI Taxonomy" id="6689"/>
    <lineage>
        <taxon>Eukaryota</taxon>
        <taxon>Metazoa</taxon>
        <taxon>Ecdysozoa</taxon>
        <taxon>Arthropoda</taxon>
        <taxon>Crustacea</taxon>
        <taxon>Multicrustacea</taxon>
        <taxon>Malacostraca</taxon>
        <taxon>Eumalacostraca</taxon>
        <taxon>Eucarida</taxon>
        <taxon>Decapoda</taxon>
        <taxon>Dendrobranchiata</taxon>
        <taxon>Penaeoidea</taxon>
        <taxon>Penaeidae</taxon>
        <taxon>Penaeus</taxon>
    </lineage>
</organism>
<reference evidence="2 3" key="1">
    <citation type="submission" date="2018-04" db="EMBL/GenBank/DDBJ databases">
        <authorList>
            <person name="Zhang X."/>
            <person name="Yuan J."/>
            <person name="Li F."/>
            <person name="Xiang J."/>
        </authorList>
    </citation>
    <scope>NUCLEOTIDE SEQUENCE [LARGE SCALE GENOMIC DNA]</scope>
    <source>
        <tissue evidence="2">Muscle</tissue>
    </source>
</reference>
<dbReference type="EMBL" id="QCYY01000227">
    <property type="protein sequence ID" value="ROT85623.1"/>
    <property type="molecule type" value="Genomic_DNA"/>
</dbReference>
<dbReference type="Proteomes" id="UP000283509">
    <property type="component" value="Unassembled WGS sequence"/>
</dbReference>
<protein>
    <submittedName>
        <fullName evidence="2">Uncharacterized protein</fullName>
    </submittedName>
</protein>
<evidence type="ECO:0000256" key="1">
    <source>
        <dbReference type="SAM" id="SignalP"/>
    </source>
</evidence>
<proteinExistence type="predicted"/>
<comment type="caution">
    <text evidence="2">The sequence shown here is derived from an EMBL/GenBank/DDBJ whole genome shotgun (WGS) entry which is preliminary data.</text>
</comment>
<evidence type="ECO:0000313" key="2">
    <source>
        <dbReference type="EMBL" id="ROT85623.1"/>
    </source>
</evidence>
<name>A0A423UAB4_PENVA</name>